<dbReference type="FunFam" id="3.40.640.10:FF:000003">
    <property type="entry name" value="Cysteine desulfurase IscS"/>
    <property type="match status" value="1"/>
</dbReference>
<dbReference type="GO" id="GO:0051537">
    <property type="term" value="F:2 iron, 2 sulfur cluster binding"/>
    <property type="evidence" value="ECO:0007669"/>
    <property type="project" value="UniProtKB-KW"/>
</dbReference>
<reference evidence="12 13" key="1">
    <citation type="submission" date="2013-12" db="EMBL/GenBank/DDBJ databases">
        <authorList>
            <consortium name="DOE Joint Genome Institute"/>
            <person name="Eisen J."/>
            <person name="Huntemann M."/>
            <person name="Han J."/>
            <person name="Chen A."/>
            <person name="Kyrpides N."/>
            <person name="Mavromatis K."/>
            <person name="Markowitz V."/>
            <person name="Palaniappan K."/>
            <person name="Ivanova N."/>
            <person name="Schaumberg A."/>
            <person name="Pati A."/>
            <person name="Liolios K."/>
            <person name="Nordberg H.P."/>
            <person name="Cantor M.N."/>
            <person name="Hua S.X."/>
            <person name="Woyke T."/>
        </authorList>
    </citation>
    <scope>NUCLEOTIDE SEQUENCE [LARGE SCALE GENOMIC DNA]</scope>
    <source>
        <strain evidence="13">DSM 19437</strain>
    </source>
</reference>
<dbReference type="PANTHER" id="PTHR11601:SF34">
    <property type="entry name" value="CYSTEINE DESULFURASE"/>
    <property type="match status" value="1"/>
</dbReference>
<evidence type="ECO:0000256" key="9">
    <source>
        <dbReference type="ARBA" id="ARBA00023014"/>
    </source>
</evidence>
<keyword evidence="6" id="KW-0479">Metal-binding</keyword>
<dbReference type="eggNOG" id="COG1104">
    <property type="taxonomic scope" value="Bacteria"/>
</dbReference>
<gene>
    <name evidence="12" type="ORF">NIASO_16920</name>
</gene>
<evidence type="ECO:0000256" key="4">
    <source>
        <dbReference type="ARBA" id="ARBA00022679"/>
    </source>
</evidence>
<dbReference type="STRING" id="929713.NIASO_16920"/>
<comment type="catalytic activity">
    <reaction evidence="10">
        <text>(sulfur carrier)-H + L-cysteine = (sulfur carrier)-SH + L-alanine</text>
        <dbReference type="Rhea" id="RHEA:43892"/>
        <dbReference type="Rhea" id="RHEA-COMP:14737"/>
        <dbReference type="Rhea" id="RHEA-COMP:14739"/>
        <dbReference type="ChEBI" id="CHEBI:29917"/>
        <dbReference type="ChEBI" id="CHEBI:35235"/>
        <dbReference type="ChEBI" id="CHEBI:57972"/>
        <dbReference type="ChEBI" id="CHEBI:64428"/>
        <dbReference type="EC" id="2.8.1.7"/>
    </reaction>
</comment>
<accession>W0F4K0</accession>
<proteinExistence type="inferred from homology"/>
<evidence type="ECO:0000256" key="5">
    <source>
        <dbReference type="ARBA" id="ARBA00022714"/>
    </source>
</evidence>
<dbReference type="InterPro" id="IPR015421">
    <property type="entry name" value="PyrdxlP-dep_Trfase_major"/>
</dbReference>
<keyword evidence="4" id="KW-0808">Transferase</keyword>
<evidence type="ECO:0000256" key="8">
    <source>
        <dbReference type="ARBA" id="ARBA00023004"/>
    </source>
</evidence>
<dbReference type="AlphaFoldDB" id="W0F4K0"/>
<evidence type="ECO:0000256" key="10">
    <source>
        <dbReference type="ARBA" id="ARBA00050776"/>
    </source>
</evidence>
<evidence type="ECO:0000313" key="13">
    <source>
        <dbReference type="Proteomes" id="UP000003586"/>
    </source>
</evidence>
<dbReference type="PIRSF" id="PIRSF005572">
    <property type="entry name" value="NifS"/>
    <property type="match status" value="1"/>
</dbReference>
<dbReference type="InterPro" id="IPR015424">
    <property type="entry name" value="PyrdxlP-dep_Trfase"/>
</dbReference>
<dbReference type="InterPro" id="IPR000192">
    <property type="entry name" value="Aminotrans_V_dom"/>
</dbReference>
<dbReference type="InterPro" id="IPR015422">
    <property type="entry name" value="PyrdxlP-dep_Trfase_small"/>
</dbReference>
<dbReference type="SUPFAM" id="SSF53383">
    <property type="entry name" value="PLP-dependent transferases"/>
    <property type="match status" value="1"/>
</dbReference>
<evidence type="ECO:0000259" key="11">
    <source>
        <dbReference type="Pfam" id="PF00266"/>
    </source>
</evidence>
<evidence type="ECO:0000256" key="6">
    <source>
        <dbReference type="ARBA" id="ARBA00022723"/>
    </source>
</evidence>
<evidence type="ECO:0000256" key="7">
    <source>
        <dbReference type="ARBA" id="ARBA00022898"/>
    </source>
</evidence>
<feature type="domain" description="Aminotransferase class V" evidence="11">
    <location>
        <begin position="6"/>
        <end position="369"/>
    </location>
</feature>
<dbReference type="EMBL" id="CP007035">
    <property type="protein sequence ID" value="AHF16389.1"/>
    <property type="molecule type" value="Genomic_DNA"/>
</dbReference>
<sequence>MLRFPIYLDNCATTACDARVVDTLLPYFTQYFGNPSSRNHSFGWKAAIAVEAAQQQVAGLINATADEVYFTSGATESCNLALRGICSMYAGKGDHIITTKVEHKAVLDTCKTLEKKGAHVTYLDVNADGQIDLNVLKASLRANTILIAVQWANNETGVLMPVEAIGAIAHEKNILFFCDATQAVGKIPVDVKKAKPALMAFSSHKLYGPKGVGALYISRKDPRVKITSQITGGGQQKNIRSGTLNVPGIVGFGKACALAGEEMDADGHRLLNLRNKLEQALLSLPETFVNGHSSQRLPQVTNLSFGYLNSNEILSILNKNIAVSSGSACTSGSLDPSYVLKAMQQTDDRAKAAIRFSLGRFTTAEEIDYTLQFVRTAITNLRENSPAWQLRH</sequence>
<dbReference type="Pfam" id="PF00266">
    <property type="entry name" value="Aminotran_5"/>
    <property type="match status" value="1"/>
</dbReference>
<evidence type="ECO:0000313" key="12">
    <source>
        <dbReference type="EMBL" id="AHF16389.1"/>
    </source>
</evidence>
<keyword evidence="7" id="KW-0663">Pyridoxal phosphate</keyword>
<organism evidence="12 13">
    <name type="scientific">Niabella soli DSM 19437</name>
    <dbReference type="NCBI Taxonomy" id="929713"/>
    <lineage>
        <taxon>Bacteria</taxon>
        <taxon>Pseudomonadati</taxon>
        <taxon>Bacteroidota</taxon>
        <taxon>Chitinophagia</taxon>
        <taxon>Chitinophagales</taxon>
        <taxon>Chitinophagaceae</taxon>
        <taxon>Niabella</taxon>
    </lineage>
</organism>
<dbReference type="Gene3D" id="3.40.640.10">
    <property type="entry name" value="Type I PLP-dependent aspartate aminotransferase-like (Major domain)"/>
    <property type="match status" value="1"/>
</dbReference>
<evidence type="ECO:0000256" key="2">
    <source>
        <dbReference type="ARBA" id="ARBA00006490"/>
    </source>
</evidence>
<comment type="cofactor">
    <cofactor evidence="1">
        <name>pyridoxal 5'-phosphate</name>
        <dbReference type="ChEBI" id="CHEBI:597326"/>
    </cofactor>
</comment>
<protein>
    <recommendedName>
        <fullName evidence="3">cysteine desulfurase</fullName>
        <ecNumber evidence="3">2.8.1.7</ecNumber>
    </recommendedName>
</protein>
<keyword evidence="9" id="KW-0411">Iron-sulfur</keyword>
<dbReference type="OrthoDB" id="9804366at2"/>
<dbReference type="Gene3D" id="3.90.1150.10">
    <property type="entry name" value="Aspartate Aminotransferase, domain 1"/>
    <property type="match status" value="1"/>
</dbReference>
<dbReference type="InterPro" id="IPR016454">
    <property type="entry name" value="Cysteine_dSase"/>
</dbReference>
<dbReference type="GO" id="GO:0031071">
    <property type="term" value="F:cysteine desulfurase activity"/>
    <property type="evidence" value="ECO:0007669"/>
    <property type="project" value="UniProtKB-EC"/>
</dbReference>
<dbReference type="Proteomes" id="UP000003586">
    <property type="component" value="Chromosome"/>
</dbReference>
<dbReference type="HOGENOM" id="CLU_003433_0_2_10"/>
<name>W0F4K0_9BACT</name>
<dbReference type="RefSeq" id="WP_008587442.1">
    <property type="nucleotide sequence ID" value="NZ_CP007035.1"/>
</dbReference>
<keyword evidence="13" id="KW-1185">Reference proteome</keyword>
<dbReference type="EC" id="2.8.1.7" evidence="3"/>
<comment type="similarity">
    <text evidence="2">Belongs to the class-V pyridoxal-phosphate-dependent aminotransferase family. NifS/IscS subfamily.</text>
</comment>
<evidence type="ECO:0000256" key="3">
    <source>
        <dbReference type="ARBA" id="ARBA00012239"/>
    </source>
</evidence>
<dbReference type="KEGG" id="nso:NIASO_16920"/>
<dbReference type="PANTHER" id="PTHR11601">
    <property type="entry name" value="CYSTEINE DESULFURYLASE FAMILY MEMBER"/>
    <property type="match status" value="1"/>
</dbReference>
<evidence type="ECO:0000256" key="1">
    <source>
        <dbReference type="ARBA" id="ARBA00001933"/>
    </source>
</evidence>
<keyword evidence="5" id="KW-0001">2Fe-2S</keyword>
<dbReference type="GO" id="GO:0046872">
    <property type="term" value="F:metal ion binding"/>
    <property type="evidence" value="ECO:0007669"/>
    <property type="project" value="UniProtKB-KW"/>
</dbReference>
<keyword evidence="8" id="KW-0408">Iron</keyword>